<feature type="domain" description="GP-PDE" evidence="1">
    <location>
        <begin position="1"/>
        <end position="230"/>
    </location>
</feature>
<dbReference type="GO" id="GO:0006629">
    <property type="term" value="P:lipid metabolic process"/>
    <property type="evidence" value="ECO:0007669"/>
    <property type="project" value="InterPro"/>
</dbReference>
<dbReference type="Gene3D" id="3.20.20.190">
    <property type="entry name" value="Phosphatidylinositol (PI) phosphodiesterase"/>
    <property type="match status" value="1"/>
</dbReference>
<name>A0A6A8GIW6_9EURY</name>
<dbReference type="Proteomes" id="UP000439022">
    <property type="component" value="Unassembled WGS sequence"/>
</dbReference>
<evidence type="ECO:0000259" key="1">
    <source>
        <dbReference type="PROSITE" id="PS51704"/>
    </source>
</evidence>
<evidence type="ECO:0000313" key="3">
    <source>
        <dbReference type="Proteomes" id="UP000439022"/>
    </source>
</evidence>
<dbReference type="PANTHER" id="PTHR46211">
    <property type="entry name" value="GLYCEROPHOSPHORYL DIESTER PHOSPHODIESTERASE"/>
    <property type="match status" value="1"/>
</dbReference>
<proteinExistence type="predicted"/>
<dbReference type="PANTHER" id="PTHR46211:SF14">
    <property type="entry name" value="GLYCEROPHOSPHODIESTER PHOSPHODIESTERASE"/>
    <property type="match status" value="1"/>
</dbReference>
<dbReference type="PROSITE" id="PS51704">
    <property type="entry name" value="GP_PDE"/>
    <property type="match status" value="1"/>
</dbReference>
<dbReference type="EMBL" id="WKJO01000001">
    <property type="protein sequence ID" value="MRX22077.1"/>
    <property type="molecule type" value="Genomic_DNA"/>
</dbReference>
<gene>
    <name evidence="2" type="ORF">GJR96_08925</name>
</gene>
<organism evidence="2 3">
    <name type="scientific">Haloferax litoreum</name>
    <dbReference type="NCBI Taxonomy" id="2666140"/>
    <lineage>
        <taxon>Archaea</taxon>
        <taxon>Methanobacteriati</taxon>
        <taxon>Methanobacteriota</taxon>
        <taxon>Stenosarchaea group</taxon>
        <taxon>Halobacteria</taxon>
        <taxon>Halobacteriales</taxon>
        <taxon>Haloferacaceae</taxon>
        <taxon>Haloferax</taxon>
    </lineage>
</organism>
<dbReference type="InterPro" id="IPR017946">
    <property type="entry name" value="PLC-like_Pdiesterase_TIM-brl"/>
</dbReference>
<dbReference type="Pfam" id="PF03009">
    <property type="entry name" value="GDPD"/>
    <property type="match status" value="1"/>
</dbReference>
<dbReference type="AlphaFoldDB" id="A0A6A8GIW6"/>
<dbReference type="InterPro" id="IPR030395">
    <property type="entry name" value="GP_PDE_dom"/>
</dbReference>
<protein>
    <submittedName>
        <fullName evidence="2">Glycerophosphodiester phosphodiesterase</fullName>
    </submittedName>
</protein>
<evidence type="ECO:0000313" key="2">
    <source>
        <dbReference type="EMBL" id="MRX22077.1"/>
    </source>
</evidence>
<keyword evidence="3" id="KW-1185">Reference proteome</keyword>
<reference evidence="2 3" key="1">
    <citation type="submission" date="2019-11" db="EMBL/GenBank/DDBJ databases">
        <title>Whole genome sequence of Haloferax sp. MBLA0076.</title>
        <authorList>
            <person name="Seo M.-J."/>
            <person name="Cho E.-S."/>
        </authorList>
    </citation>
    <scope>NUCLEOTIDE SEQUENCE [LARGE SCALE GENOMIC DNA]</scope>
    <source>
        <strain evidence="2 3">MBLA0076</strain>
    </source>
</reference>
<sequence>MRVIGHRGCPALGPENTLAAFRAAAARLDWVELDVRRCASGELVVFHDSTLDRLTEATGPVADATRSELRALRVGDSEESIPTLAEVFAALPDRVSVNVELKEAGLADDIVALVADAANDVLVSSFDPDALREVREAAEREGALGTTDLPRAFLFATDWDRSLRVAAELDCVAVHPHYDLLSAVRVAEAHDAGFELNAWTVLEREVVERLREWGVDGVIVDDPAVVGNGLREA</sequence>
<accession>A0A6A8GIW6</accession>
<dbReference type="RefSeq" id="WP_151162627.1">
    <property type="nucleotide sequence ID" value="NZ_WKJO01000001.1"/>
</dbReference>
<comment type="caution">
    <text evidence="2">The sequence shown here is derived from an EMBL/GenBank/DDBJ whole genome shotgun (WGS) entry which is preliminary data.</text>
</comment>
<dbReference type="SUPFAM" id="SSF51695">
    <property type="entry name" value="PLC-like phosphodiesterases"/>
    <property type="match status" value="1"/>
</dbReference>
<dbReference type="GO" id="GO:0008081">
    <property type="term" value="F:phosphoric diester hydrolase activity"/>
    <property type="evidence" value="ECO:0007669"/>
    <property type="project" value="InterPro"/>
</dbReference>